<accession>A0A835W0I3</accession>
<dbReference type="GO" id="GO:0019902">
    <property type="term" value="F:phosphatase binding"/>
    <property type="evidence" value="ECO:0007669"/>
    <property type="project" value="TreeGrafter"/>
</dbReference>
<feature type="region of interest" description="Disordered" evidence="1">
    <location>
        <begin position="122"/>
        <end position="177"/>
    </location>
</feature>
<sequence>MNNDPGVTGEVASPELAPSESQQQFSRDEEELPNPVLTEATEGSTYEEGDVSIDVPLVATEEDTGSPSGPPGPDDVFSPLGEEEPSLALPPMMPPAMELDVTEEEALALASEREAVAQAGFQGQAMPGDEIEFPSSRNSPDMPGASSVYLSHWEAREESRPHSPRSEHSDHSSIYQGASARTSMNGAYYEPRALIRSTDAKPGLETGDVVMLLSKGRPYIAVQAQLPYKQDKVHTVLDLAGDEHLAPEREGLAYLEVIKQGPFLGFRSSAAGNRFMQPRRKAPHRLVFFNFNCGVWEQWEVLASGAGEGTAAPGCEVDWRTAAWSQAPLVFRSRRMPQVQLAVDVVRVGLYSLPGSGAAAAGGGGMAVPTPGAAPGPIFAPTPRSFMLPMIPEEGNIEDQNLRRISNVLVLEWFKFVDHEKVLREGLEADLAALLEEMAQLKLNTISQVEFLRVYMNEEITALLHHVTSRDTLIATLRAWLRHTQQVAADHMARLRHRRVLTAWRNVVDDIVYHKAAILKLRRKHCRELRDRAFWAWYGHARGAAGASTKLIFAVQRRSHALMSRVMLGWQAVIEHHKQAVRAVAVAVQRRAHRLMSTSLHAWRILVAQLELGRAALQRALSAVRQCWLTAAFTAWRGAVASSLRTRVQVEQLAARRSARVVAAALGEWRAVARSRRALRMMLVTHCSGAVMRRAFGGWRGEAVAAGVRRCAAAALGSTWGTVHQRLLLRSWLEVAVARRTTRWKLLRHVAARSELLLGRVLYTWQAVMQEARRRRMVLLRHVQTMGTRKLAIALIGWRSVTSRMSGIRKKMVAAVTRLSTRRMSSAFLWWRTYAAARRALTGRAALAGSKLRRLRLEGLFGAWRDLAARFAAARRGMAAACRRMQTATLSALFRHWHLVTKAANTHRRATARALPASTRDLLARILAMWWARHCASAGSILDSASGGAARDPAYYAAAQAERARQAALRSGAAAAGPGAGATGAGVPSRPVAQQSGGPAAVVHLPQGASVPPTRRPNNAQVQLSSSSPSGGAATGGAAGLTVMASPTRPPLHPGSAAVSPRSTRDSSSGSGLPSAADAAAVLYSTTTVTPQRRVSSGDGVSYRDALSAAAAATARTPSPSRPGGHSAAGSRSSSAGRTRGSGSGMVALPHSSPFIPANSPVIGAGSSPVVVEMAPGRGAEQPQRLTPIGLAELLDDEDANGEPGELEAMASVSGYAEGGLGGMFTSPTRDVGVEAALQPERLSGEEEGGGFAGFGSPAGGSGAVAWGPGFGPGSGGLGRWLAAAVVTEWRQVAATRREWRKLTRRVVMGRWQKMAGRILTALRERVSLSRKLSGVAEVLGARIRSANNRRLLEDVFKAWQGAARRKKLYRTAISRFKLRTAQSTAQLALLEWHQLAAVRAATKRRVARLVARRSFALASAVFLAWHHTARAAAERRTIAVDQACRRSKELLYSALSGWCGAAAERRARAARDARAARFARRRRLAGVFSGWRSAAEAAAHRALVAESAGRSVALRTAFGGWLQMASSGPRGFLPVALEASMQRAAGWRDRRLLRVCFNAFADNRTEQQLLKRHAAAIRGKAEAATRAAILASWRTEAGAARRAGVEILKMSARRCRRTAARCFAAWRDLVDVKAAARQAAAALALQSDAGLLAFAFEAWQEAVQTAKAGRAAAAQRSAADEARLAAAVKRLSRGSVWRAFEEWRQYVARRRLFHSKVLAVWHRVESVLARHVLAAWADVAARSSALRAEAAKRFAAGQRGLMALAFCGWQDTAACLRAARAKAASRGLVADRALLRNTWEAWCELAEAAKRRAEAAEWRAVVRRAGQLPSMLRSWAALALAGAEARRLQRVALGHLLLRRYRATLRQAFDTWRGVVADRLTREEELRRCIKRKKLAFSLFKQWYWEAFDSDVQATIRRMFHSTDPAAHSPDPSRRYTAVHGASAAAMSNTYDQQHQHTQMTRHVYMQPQPQLYGQYGMNAMGTAAPRSSVAGLPVGPGAAVAGLQSRLLQVQQQQLHSRQMAVSSTTHTANATTTTARTLAPSFDAMAGGTAGRAMPAATPMQPGTAAAALSAAAAATHAKRTSTVTVSRQVAASTALTNAAALLGRAGAAVVAPRSTLGSIQLHSDSEDSDDPDTLGALRGGAAAAVPAPAPAAAGGGGGTRRGIEQAASFGSWAQLGGRAAAPGFAAPAAAATDVTARTAGALAASVNSARAAATAAAAAAAAPAGSSATTYEAVTAMNAVLVNVANQLTEVSRASLEIAAGVVAGGAGGGLLSPNAARVFGTGGGTGPGSVASGGAAPGSGGAKLPGVVPTWRQVASNQLYDELYDGEHGGDGAEDGGEAADGEGEGQAEGDAGGEGGAAGALKYSNAMFGEEGEGEPEVDEGEEAEDA</sequence>
<protein>
    <recommendedName>
        <fullName evidence="4">Sfi1 spindle body domain-containing protein</fullName>
    </recommendedName>
</protein>
<feature type="compositionally biased region" description="Gly residues" evidence="1">
    <location>
        <begin position="2354"/>
        <end position="2364"/>
    </location>
</feature>
<feature type="region of interest" description="Disordered" evidence="1">
    <location>
        <begin position="2328"/>
        <end position="2393"/>
    </location>
</feature>
<evidence type="ECO:0000256" key="1">
    <source>
        <dbReference type="SAM" id="MobiDB-lite"/>
    </source>
</evidence>
<dbReference type="PANTHER" id="PTHR22028">
    <property type="entry name" value="SFI1 SPINDLE BODY DOMAIN-CONTAINING PROTEIN-RELATED"/>
    <property type="match status" value="1"/>
</dbReference>
<feature type="compositionally biased region" description="Low complexity" evidence="1">
    <location>
        <begin position="1058"/>
        <end position="1075"/>
    </location>
</feature>
<comment type="caution">
    <text evidence="2">The sequence shown here is derived from an EMBL/GenBank/DDBJ whole genome shotgun (WGS) entry which is preliminary data.</text>
</comment>
<dbReference type="Proteomes" id="UP000613740">
    <property type="component" value="Unassembled WGS sequence"/>
</dbReference>
<dbReference type="EMBL" id="JAEHOD010000066">
    <property type="protein sequence ID" value="KAG2432703.1"/>
    <property type="molecule type" value="Genomic_DNA"/>
</dbReference>
<reference evidence="2" key="1">
    <citation type="journal article" date="2020" name="bioRxiv">
        <title>Comparative genomics of Chlamydomonas.</title>
        <authorList>
            <person name="Craig R.J."/>
            <person name="Hasan A.R."/>
            <person name="Ness R.W."/>
            <person name="Keightley P.D."/>
        </authorList>
    </citation>
    <scope>NUCLEOTIDE SEQUENCE</scope>
    <source>
        <strain evidence="2">CCAP 11/173</strain>
    </source>
</reference>
<feature type="compositionally biased region" description="Low complexity" evidence="1">
    <location>
        <begin position="1111"/>
        <end position="1141"/>
    </location>
</feature>
<organism evidence="2 3">
    <name type="scientific">Chlamydomonas schloesseri</name>
    <dbReference type="NCBI Taxonomy" id="2026947"/>
    <lineage>
        <taxon>Eukaryota</taxon>
        <taxon>Viridiplantae</taxon>
        <taxon>Chlorophyta</taxon>
        <taxon>core chlorophytes</taxon>
        <taxon>Chlorophyceae</taxon>
        <taxon>CS clade</taxon>
        <taxon>Chlamydomonadales</taxon>
        <taxon>Chlamydomonadaceae</taxon>
        <taxon>Chlamydomonas</taxon>
    </lineage>
</organism>
<dbReference type="OrthoDB" id="540980at2759"/>
<dbReference type="InterPro" id="IPR052270">
    <property type="entry name" value="CACF_protein"/>
</dbReference>
<feature type="compositionally biased region" description="Basic and acidic residues" evidence="1">
    <location>
        <begin position="153"/>
        <end position="171"/>
    </location>
</feature>
<gene>
    <name evidence="2" type="ORF">HYH02_006686</name>
</gene>
<dbReference type="PANTHER" id="PTHR22028:SF9">
    <property type="entry name" value="SFI1 SPINDLE BODY DOMAIN-CONTAINING PROTEIN"/>
    <property type="match status" value="1"/>
</dbReference>
<feature type="region of interest" description="Disordered" evidence="1">
    <location>
        <begin position="970"/>
        <end position="1075"/>
    </location>
</feature>
<keyword evidence="3" id="KW-1185">Reference proteome</keyword>
<feature type="region of interest" description="Disordered" evidence="1">
    <location>
        <begin position="1111"/>
        <end position="1148"/>
    </location>
</feature>
<feature type="compositionally biased region" description="Acidic residues" evidence="1">
    <location>
        <begin position="2376"/>
        <end position="2393"/>
    </location>
</feature>
<evidence type="ECO:0008006" key="4">
    <source>
        <dbReference type="Google" id="ProtNLM"/>
    </source>
</evidence>
<proteinExistence type="predicted"/>
<feature type="region of interest" description="Disordered" evidence="1">
    <location>
        <begin position="1"/>
        <end position="93"/>
    </location>
</feature>
<name>A0A835W0I3_9CHLO</name>
<evidence type="ECO:0000313" key="2">
    <source>
        <dbReference type="EMBL" id="KAG2432703.1"/>
    </source>
</evidence>
<feature type="compositionally biased region" description="Acidic residues" evidence="1">
    <location>
        <begin position="2337"/>
        <end position="2353"/>
    </location>
</feature>
<evidence type="ECO:0000313" key="3">
    <source>
        <dbReference type="Proteomes" id="UP000613740"/>
    </source>
</evidence>